<dbReference type="Proteomes" id="UP000000763">
    <property type="component" value="Chromosome 6"/>
</dbReference>
<dbReference type="EMBL" id="AP008212">
    <property type="protein sequence ID" value="BAH93326.1"/>
    <property type="molecule type" value="Genomic_DNA"/>
</dbReference>
<gene>
    <name evidence="1" type="ordered locus">Os06g0147250</name>
</gene>
<name>C7J3H0_ORYSJ</name>
<evidence type="ECO:0000313" key="1">
    <source>
        <dbReference type="EMBL" id="BAH93326.1"/>
    </source>
</evidence>
<evidence type="ECO:0000313" key="2">
    <source>
        <dbReference type="Proteomes" id="UP000000763"/>
    </source>
</evidence>
<sequence>MAGLRMVWLLDAQLATSHLQVARRYRRHSLRRHVVPQPPAAVLVLAAIREGAGELTGEISLQGRRLVLLVSPHGCLLMASFSVDAVACGSRRLVDGCVHGGWRILHTVPLVWSAVDGRIYISRQIKLPNGV</sequence>
<organism evidence="1 2">
    <name type="scientific">Oryza sativa subsp. japonica</name>
    <name type="common">Rice</name>
    <dbReference type="NCBI Taxonomy" id="39947"/>
    <lineage>
        <taxon>Eukaryota</taxon>
        <taxon>Viridiplantae</taxon>
        <taxon>Streptophyta</taxon>
        <taxon>Embryophyta</taxon>
        <taxon>Tracheophyta</taxon>
        <taxon>Spermatophyta</taxon>
        <taxon>Magnoliopsida</taxon>
        <taxon>Liliopsida</taxon>
        <taxon>Poales</taxon>
        <taxon>Poaceae</taxon>
        <taxon>BOP clade</taxon>
        <taxon>Oryzoideae</taxon>
        <taxon>Oryzeae</taxon>
        <taxon>Oryzinae</taxon>
        <taxon>Oryza</taxon>
        <taxon>Oryza sativa</taxon>
    </lineage>
</organism>
<reference evidence="1 2" key="1">
    <citation type="journal article" date="2005" name="Nature">
        <title>The map-based sequence of the rice genome.</title>
        <authorList>
            <consortium name="International rice genome sequencing project (IRGSP)"/>
            <person name="Matsumoto T."/>
            <person name="Wu J."/>
            <person name="Kanamori H."/>
            <person name="Katayose Y."/>
            <person name="Fujisawa M."/>
            <person name="Namiki N."/>
            <person name="Mizuno H."/>
            <person name="Yamamoto K."/>
            <person name="Antonio B.A."/>
            <person name="Baba T."/>
            <person name="Sakata K."/>
            <person name="Nagamura Y."/>
            <person name="Aoki H."/>
            <person name="Arikawa K."/>
            <person name="Arita K."/>
            <person name="Bito T."/>
            <person name="Chiden Y."/>
            <person name="Fujitsuka N."/>
            <person name="Fukunaka R."/>
            <person name="Hamada M."/>
            <person name="Harada C."/>
            <person name="Hayashi A."/>
            <person name="Hijishita S."/>
            <person name="Honda M."/>
            <person name="Hosokawa S."/>
            <person name="Ichikawa Y."/>
            <person name="Idonuma A."/>
            <person name="Iijima M."/>
            <person name="Ikeda M."/>
            <person name="Ikeno M."/>
            <person name="Ito K."/>
            <person name="Ito S."/>
            <person name="Ito T."/>
            <person name="Ito Y."/>
            <person name="Ito Y."/>
            <person name="Iwabuchi A."/>
            <person name="Kamiya K."/>
            <person name="Karasawa W."/>
            <person name="Kurita K."/>
            <person name="Katagiri S."/>
            <person name="Kikuta A."/>
            <person name="Kobayashi H."/>
            <person name="Kobayashi N."/>
            <person name="Machita K."/>
            <person name="Maehara T."/>
            <person name="Masukawa M."/>
            <person name="Mizubayashi T."/>
            <person name="Mukai Y."/>
            <person name="Nagasaki H."/>
            <person name="Nagata Y."/>
            <person name="Naito S."/>
            <person name="Nakashima M."/>
            <person name="Nakama Y."/>
            <person name="Nakamichi Y."/>
            <person name="Nakamura M."/>
            <person name="Meguro A."/>
            <person name="Negishi M."/>
            <person name="Ohta I."/>
            <person name="Ohta T."/>
            <person name="Okamoto M."/>
            <person name="Ono N."/>
            <person name="Saji S."/>
            <person name="Sakaguchi M."/>
            <person name="Sakai K."/>
            <person name="Shibata M."/>
            <person name="Shimokawa T."/>
            <person name="Song J."/>
            <person name="Takazaki Y."/>
            <person name="Terasawa K."/>
            <person name="Tsugane M."/>
            <person name="Tsuji K."/>
            <person name="Ueda S."/>
            <person name="Waki K."/>
            <person name="Yamagata H."/>
            <person name="Yamamoto M."/>
            <person name="Yamamoto S."/>
            <person name="Yamane H."/>
            <person name="Yoshiki S."/>
            <person name="Yoshihara R."/>
            <person name="Yukawa K."/>
            <person name="Zhong H."/>
            <person name="Yano M."/>
            <person name="Yuan Q."/>
            <person name="Ouyang S."/>
            <person name="Liu J."/>
            <person name="Jones K.M."/>
            <person name="Gansberger K."/>
            <person name="Moffat K."/>
            <person name="Hill J."/>
            <person name="Bera J."/>
            <person name="Fadrosh D."/>
            <person name="Jin S."/>
            <person name="Johri S."/>
            <person name="Kim M."/>
            <person name="Overton L."/>
            <person name="Reardon M."/>
            <person name="Tsitrin T."/>
            <person name="Vuong H."/>
            <person name="Weaver B."/>
            <person name="Ciecko A."/>
            <person name="Tallon L."/>
            <person name="Jackson J."/>
            <person name="Pai G."/>
            <person name="Aken S.V."/>
            <person name="Utterback T."/>
            <person name="Reidmuller S."/>
            <person name="Feldblyum T."/>
            <person name="Hsiao J."/>
            <person name="Zismann V."/>
            <person name="Iobst S."/>
            <person name="de Vazeille A.R."/>
            <person name="Buell C.R."/>
            <person name="Ying K."/>
            <person name="Li Y."/>
            <person name="Lu T."/>
            <person name="Huang Y."/>
            <person name="Zhao Q."/>
            <person name="Feng Q."/>
            <person name="Zhang L."/>
            <person name="Zhu J."/>
            <person name="Weng Q."/>
            <person name="Mu J."/>
            <person name="Lu Y."/>
            <person name="Fan D."/>
            <person name="Liu Y."/>
            <person name="Guan J."/>
            <person name="Zhang Y."/>
            <person name="Yu S."/>
            <person name="Liu X."/>
            <person name="Zhang Y."/>
            <person name="Hong G."/>
            <person name="Han B."/>
            <person name="Choisne N."/>
            <person name="Demange N."/>
            <person name="Orjeda G."/>
            <person name="Samain S."/>
            <person name="Cattolico L."/>
            <person name="Pelletier E."/>
            <person name="Couloux A."/>
            <person name="Segurens B."/>
            <person name="Wincker P."/>
            <person name="D'Hont A."/>
            <person name="Scarpelli C."/>
            <person name="Weissenbach J."/>
            <person name="Salanoubat M."/>
            <person name="Quetier F."/>
            <person name="Yu Y."/>
            <person name="Kim H.R."/>
            <person name="Rambo T."/>
            <person name="Currie J."/>
            <person name="Collura K."/>
            <person name="Luo M."/>
            <person name="Yang T."/>
            <person name="Ammiraju J.S.S."/>
            <person name="Engler F."/>
            <person name="Soderlund C."/>
            <person name="Wing R.A."/>
            <person name="Palmer L.E."/>
            <person name="de la Bastide M."/>
            <person name="Spiegel L."/>
            <person name="Nascimento L."/>
            <person name="Zutavern T."/>
            <person name="O'Shaughnessy A."/>
            <person name="Dike S."/>
            <person name="Dedhia N."/>
            <person name="Preston R."/>
            <person name="Balija V."/>
            <person name="McCombie W.R."/>
            <person name="Chow T."/>
            <person name="Chen H."/>
            <person name="Chung M."/>
            <person name="Chen C."/>
            <person name="Shaw J."/>
            <person name="Wu H."/>
            <person name="Hsiao K."/>
            <person name="Chao Y."/>
            <person name="Chu M."/>
            <person name="Cheng C."/>
            <person name="Hour A."/>
            <person name="Lee P."/>
            <person name="Lin S."/>
            <person name="Lin Y."/>
            <person name="Liou J."/>
            <person name="Liu S."/>
            <person name="Hsing Y."/>
            <person name="Raghuvanshi S."/>
            <person name="Mohanty A."/>
            <person name="Bharti A.K."/>
            <person name="Gaur A."/>
            <person name="Gupta V."/>
            <person name="Kumar D."/>
            <person name="Ravi V."/>
            <person name="Vij S."/>
            <person name="Kapur A."/>
            <person name="Khurana P."/>
            <person name="Khurana P."/>
            <person name="Khurana J.P."/>
            <person name="Tyagi A.K."/>
            <person name="Gaikwad K."/>
            <person name="Singh A."/>
            <person name="Dalal V."/>
            <person name="Srivastava S."/>
            <person name="Dixit A."/>
            <person name="Pal A.K."/>
            <person name="Ghazi I.A."/>
            <person name="Yadav M."/>
            <person name="Pandit A."/>
            <person name="Bhargava A."/>
            <person name="Sureshbabu K."/>
            <person name="Batra K."/>
            <person name="Sharma T.R."/>
            <person name="Mohapatra T."/>
            <person name="Singh N.K."/>
            <person name="Messing J."/>
            <person name="Nelson A.B."/>
            <person name="Fuks G."/>
            <person name="Kavchok S."/>
            <person name="Keizer G."/>
            <person name="Linton E."/>
            <person name="Llaca V."/>
            <person name="Song R."/>
            <person name="Tanyolac B."/>
            <person name="Young S."/>
            <person name="Ho-Il K."/>
            <person name="Hahn J.H."/>
            <person name="Sangsakoo G."/>
            <person name="Vanavichit A."/>
            <person name="de Mattos Luiz.A.T."/>
            <person name="Zimmer P.D."/>
            <person name="Malone G."/>
            <person name="Dellagostin O."/>
            <person name="de Oliveira A.C."/>
            <person name="Bevan M."/>
            <person name="Bancroft I."/>
            <person name="Minx P."/>
            <person name="Cordum H."/>
            <person name="Wilson R."/>
            <person name="Cheng Z."/>
            <person name="Jin W."/>
            <person name="Jiang J."/>
            <person name="Leong S.A."/>
            <person name="Iwama H."/>
            <person name="Gojobori T."/>
            <person name="Itoh T."/>
            <person name="Niimura Y."/>
            <person name="Fujii Y."/>
            <person name="Habara T."/>
            <person name="Sakai H."/>
            <person name="Sato Y."/>
            <person name="Wilson G."/>
            <person name="Kumar K."/>
            <person name="McCouch S."/>
            <person name="Juretic N."/>
            <person name="Hoen D."/>
            <person name="Wright S."/>
            <person name="Bruskiewich R."/>
            <person name="Bureau T."/>
            <person name="Miyao A."/>
            <person name="Hirochika H."/>
            <person name="Nishikawa T."/>
            <person name="Kadowaki K."/>
            <person name="Sugiura M."/>
            <person name="Burr B."/>
            <person name="Sasaki T."/>
        </authorList>
    </citation>
    <scope>NUCLEOTIDE SEQUENCE [LARGE SCALE GENOMIC DNA]</scope>
    <source>
        <strain evidence="2">cv. Nipponbare</strain>
    </source>
</reference>
<protein>
    <submittedName>
        <fullName evidence="1">Os06g0147250 protein</fullName>
    </submittedName>
</protein>
<accession>C7J3H0</accession>
<dbReference type="AlphaFoldDB" id="C7J3H0"/>
<proteinExistence type="predicted"/>
<reference evidence="2" key="2">
    <citation type="journal article" date="2008" name="Nucleic Acids Res.">
        <title>The rice annotation project database (RAP-DB): 2008 update.</title>
        <authorList>
            <consortium name="The rice annotation project (RAP)"/>
        </authorList>
    </citation>
    <scope>GENOME REANNOTATION</scope>
    <source>
        <strain evidence="2">cv. Nipponbare</strain>
    </source>
</reference>
<dbReference type="KEGG" id="dosa:Os06g0147250"/>